<dbReference type="AlphaFoldDB" id="X1DUR1"/>
<reference evidence="1" key="1">
    <citation type="journal article" date="2014" name="Front. Microbiol.">
        <title>High frequency of phylogenetically diverse reductive dehalogenase-homologous genes in deep subseafloor sedimentary metagenomes.</title>
        <authorList>
            <person name="Kawai M."/>
            <person name="Futagami T."/>
            <person name="Toyoda A."/>
            <person name="Takaki Y."/>
            <person name="Nishi S."/>
            <person name="Hori S."/>
            <person name="Arai W."/>
            <person name="Tsubouchi T."/>
            <person name="Morono Y."/>
            <person name="Uchiyama I."/>
            <person name="Ito T."/>
            <person name="Fujiyama A."/>
            <person name="Inagaki F."/>
            <person name="Takami H."/>
        </authorList>
    </citation>
    <scope>NUCLEOTIDE SEQUENCE</scope>
    <source>
        <strain evidence="1">Expedition CK06-06</strain>
    </source>
</reference>
<evidence type="ECO:0000313" key="1">
    <source>
        <dbReference type="EMBL" id="GAH00143.1"/>
    </source>
</evidence>
<protein>
    <submittedName>
        <fullName evidence="1">Uncharacterized protein</fullName>
    </submittedName>
</protein>
<accession>X1DUR1</accession>
<gene>
    <name evidence="1" type="ORF">S01H4_43592</name>
</gene>
<feature type="non-terminal residue" evidence="1">
    <location>
        <position position="1"/>
    </location>
</feature>
<organism evidence="1">
    <name type="scientific">marine sediment metagenome</name>
    <dbReference type="NCBI Taxonomy" id="412755"/>
    <lineage>
        <taxon>unclassified sequences</taxon>
        <taxon>metagenomes</taxon>
        <taxon>ecological metagenomes</taxon>
    </lineage>
</organism>
<name>X1DUR1_9ZZZZ</name>
<dbReference type="EMBL" id="BART01024064">
    <property type="protein sequence ID" value="GAH00143.1"/>
    <property type="molecule type" value="Genomic_DNA"/>
</dbReference>
<comment type="caution">
    <text evidence="1">The sequence shown here is derived from an EMBL/GenBank/DDBJ whole genome shotgun (WGS) entry which is preliminary data.</text>
</comment>
<proteinExistence type="predicted"/>
<sequence>ITSIDPKMMDWQIIAERTWQEFKMGEPDPLVAVDKAITKELVKQKQDQTIAELGAPAEGKEKETPQYEVVQKAAPAPKKDYTTTHPLTPERLAEAGTISRAEEITVPHVPTISQAMALKTGEIDFKNWKQYDPVTLGKALVDNFPPPAKARVAKEIASGKYRDVWDSPTFKKQISEFIRNGFLPADFITP</sequence>